<dbReference type="SUPFAM" id="SSF143100">
    <property type="entry name" value="TTHA1013/TTHA0281-like"/>
    <property type="match status" value="1"/>
</dbReference>
<dbReference type="Proteomes" id="UP000030364">
    <property type="component" value="Unassembled WGS sequence"/>
</dbReference>
<dbReference type="PATRIC" id="fig|276.5.peg.1807"/>
<evidence type="ECO:0008006" key="3">
    <source>
        <dbReference type="Google" id="ProtNLM"/>
    </source>
</evidence>
<dbReference type="OrthoDB" id="33185at2"/>
<keyword evidence="2" id="KW-1185">Reference proteome</keyword>
<reference evidence="1 2" key="1">
    <citation type="journal article" date="2015" name="Genome Announc.">
        <title>Draft Genome Sequence of the Thermophile Thermus filiformis ATCC 43280, Producer of Carotenoid-(Di)glucoside-Branched Fatty Acid (Di)esters and Source of Hyperthermostable Enzymes of Biotechnological Interest.</title>
        <authorList>
            <person name="Mandelli F."/>
            <person name="Oliveira Ramires B."/>
            <person name="Couger M.B."/>
            <person name="Paixao D.A."/>
            <person name="Camilo C.M."/>
            <person name="Polikarpov I."/>
            <person name="Prade R."/>
            <person name="Riano-Pachon D.M."/>
            <person name="Squina F.M."/>
        </authorList>
    </citation>
    <scope>NUCLEOTIDE SEQUENCE [LARGE SCALE GENOMIC DNA]</scope>
    <source>
        <strain evidence="1 2">ATCC 43280</strain>
    </source>
</reference>
<dbReference type="InterPro" id="IPR035069">
    <property type="entry name" value="TTHA1013/TTHA0281-like"/>
</dbReference>
<name>A0A0A2WSU8_THEFI</name>
<dbReference type="Gene3D" id="3.30.160.250">
    <property type="match status" value="1"/>
</dbReference>
<protein>
    <recommendedName>
        <fullName evidence="3">HicB-like antitoxin of toxin-antitoxin system domain-containing protein</fullName>
    </recommendedName>
</protein>
<dbReference type="RefSeq" id="WP_038066087.1">
    <property type="nucleotide sequence ID" value="NZ_JPSL02000038.1"/>
</dbReference>
<accession>A0A0A2WSU8</accession>
<dbReference type="STRING" id="276.THFILI_04395"/>
<proteinExistence type="predicted"/>
<sequence>MPRYTAVLYEDPESPGQWIAEFPALPQAHSFGRTPEEALAHAKEALELVLAFLKAEGKPFPPDVRVAEVGVDAA</sequence>
<evidence type="ECO:0000313" key="1">
    <source>
        <dbReference type="EMBL" id="KGQ21390.1"/>
    </source>
</evidence>
<dbReference type="AlphaFoldDB" id="A0A0A2WSU8"/>
<dbReference type="EMBL" id="JPSL02000038">
    <property type="protein sequence ID" value="KGQ21390.1"/>
    <property type="molecule type" value="Genomic_DNA"/>
</dbReference>
<gene>
    <name evidence="1" type="ORF">THFILI_04395</name>
</gene>
<comment type="caution">
    <text evidence="1">The sequence shown here is derived from an EMBL/GenBank/DDBJ whole genome shotgun (WGS) entry which is preliminary data.</text>
</comment>
<evidence type="ECO:0000313" key="2">
    <source>
        <dbReference type="Proteomes" id="UP000030364"/>
    </source>
</evidence>
<organism evidence="1 2">
    <name type="scientific">Thermus filiformis</name>
    <dbReference type="NCBI Taxonomy" id="276"/>
    <lineage>
        <taxon>Bacteria</taxon>
        <taxon>Thermotogati</taxon>
        <taxon>Deinococcota</taxon>
        <taxon>Deinococci</taxon>
        <taxon>Thermales</taxon>
        <taxon>Thermaceae</taxon>
        <taxon>Thermus</taxon>
    </lineage>
</organism>